<proteinExistence type="predicted"/>
<gene>
    <name evidence="2" type="ORF">HMPREF1042_2287</name>
</gene>
<dbReference type="EMBL" id="AFUP01000009">
    <property type="protein sequence ID" value="EGV06862.1"/>
    <property type="molecule type" value="Genomic_DNA"/>
</dbReference>
<keyword evidence="1" id="KW-0175">Coiled coil</keyword>
<evidence type="ECO:0000313" key="3">
    <source>
        <dbReference type="Proteomes" id="UP000003287"/>
    </source>
</evidence>
<reference evidence="2 3" key="1">
    <citation type="submission" date="2011-06" db="EMBL/GenBank/DDBJ databases">
        <authorList>
            <person name="Harkins D.M."/>
            <person name="Madupu R."/>
            <person name="Durkin A.S."/>
            <person name="Torralba M."/>
            <person name="Methe B."/>
            <person name="Sutton G.G."/>
            <person name="Nelson K.E."/>
        </authorList>
    </citation>
    <scope>NUCLEOTIDE SEQUENCE [LARGE SCALE GENOMIC DNA]</scope>
    <source>
        <strain evidence="2 3">SK1060</strain>
    </source>
</reference>
<accession>F9PAN0</accession>
<evidence type="ECO:0000313" key="2">
    <source>
        <dbReference type="EMBL" id="EGV06862.1"/>
    </source>
</evidence>
<feature type="coiled-coil region" evidence="1">
    <location>
        <begin position="30"/>
        <end position="61"/>
    </location>
</feature>
<dbReference type="AlphaFoldDB" id="F9PAN0"/>
<sequence>MYFLKFNGSNKKEIETFIQSIEVLDNPQLIALLTLKLQQYKKLLEAEANRAENNNIHDNSE</sequence>
<evidence type="ECO:0000256" key="1">
    <source>
        <dbReference type="SAM" id="Coils"/>
    </source>
</evidence>
<organism evidence="2 3">
    <name type="scientific">Streptococcus constellatus subsp. pharyngis SK1060 = CCUG 46377</name>
    <dbReference type="NCBI Taxonomy" id="1035184"/>
    <lineage>
        <taxon>Bacteria</taxon>
        <taxon>Bacillati</taxon>
        <taxon>Bacillota</taxon>
        <taxon>Bacilli</taxon>
        <taxon>Lactobacillales</taxon>
        <taxon>Streptococcaceae</taxon>
        <taxon>Streptococcus</taxon>
        <taxon>Streptococcus anginosus group</taxon>
    </lineage>
</organism>
<name>F9PAN0_STRCV</name>
<dbReference type="Proteomes" id="UP000003287">
    <property type="component" value="Unassembled WGS sequence"/>
</dbReference>
<protein>
    <submittedName>
        <fullName evidence="2">Transcriptional regulator family protein</fullName>
    </submittedName>
</protein>
<dbReference type="eggNOG" id="COG1396">
    <property type="taxonomic scope" value="Bacteria"/>
</dbReference>